<gene>
    <name evidence="6" type="ORF">RM538_11360</name>
</gene>
<name>A0ABU2YEL0_9FLAO</name>
<evidence type="ECO:0000256" key="1">
    <source>
        <dbReference type="ARBA" id="ARBA00022670"/>
    </source>
</evidence>
<keyword evidence="2 4" id="KW-0378">Hydrolase</keyword>
<dbReference type="InterPro" id="IPR000169">
    <property type="entry name" value="Pept_cys_AS"/>
</dbReference>
<dbReference type="PIRSF" id="PIRSF005700">
    <property type="entry name" value="PepC"/>
    <property type="match status" value="1"/>
</dbReference>
<organism evidence="6 7">
    <name type="scientific">Patiriisocius hiemis</name>
    <dbReference type="NCBI Taxonomy" id="3075604"/>
    <lineage>
        <taxon>Bacteria</taxon>
        <taxon>Pseudomonadati</taxon>
        <taxon>Bacteroidota</taxon>
        <taxon>Flavobacteriia</taxon>
        <taxon>Flavobacteriales</taxon>
        <taxon>Flavobacteriaceae</taxon>
        <taxon>Patiriisocius</taxon>
    </lineage>
</organism>
<dbReference type="PROSITE" id="PS00139">
    <property type="entry name" value="THIOL_PROTEASE_CYS"/>
    <property type="match status" value="1"/>
</dbReference>
<comment type="similarity">
    <text evidence="4">Belongs to the peptidase C1 family.</text>
</comment>
<dbReference type="SUPFAM" id="SSF54001">
    <property type="entry name" value="Cysteine proteinases"/>
    <property type="match status" value="1"/>
</dbReference>
<keyword evidence="5" id="KW-0732">Signal</keyword>
<comment type="caution">
    <text evidence="6">The sequence shown here is derived from an EMBL/GenBank/DDBJ whole genome shotgun (WGS) entry which is preliminary data.</text>
</comment>
<dbReference type="Proteomes" id="UP001254488">
    <property type="component" value="Unassembled WGS sequence"/>
</dbReference>
<dbReference type="InterPro" id="IPR038765">
    <property type="entry name" value="Papain-like_cys_pep_sf"/>
</dbReference>
<dbReference type="PANTHER" id="PTHR10363">
    <property type="entry name" value="BLEOMYCIN HYDROLASE"/>
    <property type="match status" value="1"/>
</dbReference>
<feature type="chain" id="PRO_5047219123" description="Aminopeptidase" evidence="5">
    <location>
        <begin position="26"/>
        <end position="379"/>
    </location>
</feature>
<dbReference type="InterPro" id="IPR004134">
    <property type="entry name" value="Peptidase_C1B"/>
</dbReference>
<keyword evidence="4" id="KW-0031">Aminopeptidase</keyword>
<evidence type="ECO:0000256" key="5">
    <source>
        <dbReference type="SAM" id="SignalP"/>
    </source>
</evidence>
<dbReference type="EMBL" id="JAVRHZ010000007">
    <property type="protein sequence ID" value="MDT0556608.1"/>
    <property type="molecule type" value="Genomic_DNA"/>
</dbReference>
<evidence type="ECO:0000256" key="3">
    <source>
        <dbReference type="ARBA" id="ARBA00022807"/>
    </source>
</evidence>
<keyword evidence="7" id="KW-1185">Reference proteome</keyword>
<evidence type="ECO:0000313" key="6">
    <source>
        <dbReference type="EMBL" id="MDT0556608.1"/>
    </source>
</evidence>
<keyword evidence="1 4" id="KW-0645">Protease</keyword>
<dbReference type="PANTHER" id="PTHR10363:SF2">
    <property type="entry name" value="BLEOMYCIN HYDROLASE"/>
    <property type="match status" value="1"/>
</dbReference>
<proteinExistence type="inferred from homology"/>
<protein>
    <recommendedName>
        <fullName evidence="4">Aminopeptidase</fullName>
    </recommendedName>
</protein>
<dbReference type="Gene3D" id="3.90.70.10">
    <property type="entry name" value="Cysteine proteinases"/>
    <property type="match status" value="1"/>
</dbReference>
<keyword evidence="3 4" id="KW-0788">Thiol protease</keyword>
<accession>A0ABU2YEL0</accession>
<dbReference type="RefSeq" id="WP_311333559.1">
    <property type="nucleotide sequence ID" value="NZ_JAVRHZ010000007.1"/>
</dbReference>
<reference evidence="6 7" key="1">
    <citation type="submission" date="2023-09" db="EMBL/GenBank/DDBJ databases">
        <authorList>
            <person name="Rey-Velasco X."/>
        </authorList>
    </citation>
    <scope>NUCLEOTIDE SEQUENCE [LARGE SCALE GENOMIC DNA]</scope>
    <source>
        <strain evidence="6 7">W242</strain>
    </source>
</reference>
<evidence type="ECO:0000256" key="4">
    <source>
        <dbReference type="PIRNR" id="PIRNR005700"/>
    </source>
</evidence>
<evidence type="ECO:0000256" key="2">
    <source>
        <dbReference type="ARBA" id="ARBA00022801"/>
    </source>
</evidence>
<sequence>MKKFKFLKFSLSVSFLVCFIISVNAQEAYKFTEVIDLEATPVISQGRTGTCWSFSTSSFLESEIIRLTGNQIDLSEMYTVRNTYPKKAENFVMRQGKAQFSEGGLAHDVINSVAKYGLVPQEAFDGLSDNETNHNHAEMVAVLKSMLTTYVDNPGRKLSKKWKHAVEGVLDVYLGKNVTQFTYKGKQYTPKSFLELTKINPRDYVTITSFTHAPFYKTFILNIPDNWSYGSFYNVPLDELMNTIDYALKNGYTVELDCDVSERTFSSKDGVAVIPKDANNNAKALQGIYPEMNITQEYRQDEFENYTTTDDHLMHVTGILQDQNGTTYYKVKNSWGTDESRNANGGYVYFSEAYMRLKTISIMVHKDAVPQTTAKKLNL</sequence>
<evidence type="ECO:0000313" key="7">
    <source>
        <dbReference type="Proteomes" id="UP001254488"/>
    </source>
</evidence>
<dbReference type="Pfam" id="PF03051">
    <property type="entry name" value="Peptidase_C1_2"/>
    <property type="match status" value="1"/>
</dbReference>
<feature type="signal peptide" evidence="5">
    <location>
        <begin position="1"/>
        <end position="25"/>
    </location>
</feature>